<gene>
    <name evidence="2" type="ORF">SAMN04490247_2267</name>
</gene>
<evidence type="ECO:0000313" key="2">
    <source>
        <dbReference type="EMBL" id="SDJ53205.1"/>
    </source>
</evidence>
<organism evidence="2 3">
    <name type="scientific">Salimicrobium halophilum</name>
    <dbReference type="NCBI Taxonomy" id="86666"/>
    <lineage>
        <taxon>Bacteria</taxon>
        <taxon>Bacillati</taxon>
        <taxon>Bacillota</taxon>
        <taxon>Bacilli</taxon>
        <taxon>Bacillales</taxon>
        <taxon>Bacillaceae</taxon>
        <taxon>Salimicrobium</taxon>
    </lineage>
</organism>
<dbReference type="Proteomes" id="UP000199225">
    <property type="component" value="Unassembled WGS sequence"/>
</dbReference>
<dbReference type="RefSeq" id="WP_093193980.1">
    <property type="nucleotide sequence ID" value="NZ_FNEV01000006.1"/>
</dbReference>
<protein>
    <recommendedName>
        <fullName evidence="1">GT-D fold-like domain-containing protein</fullName>
    </recommendedName>
</protein>
<dbReference type="EMBL" id="FNEV01000006">
    <property type="protein sequence ID" value="SDJ53205.1"/>
    <property type="molecule type" value="Genomic_DNA"/>
</dbReference>
<keyword evidence="3" id="KW-1185">Reference proteome</keyword>
<sequence>MQKLSRDEWDRLKRMGYPDVSGHEGIAVESMYRGGDSYIKDQLGEHGYLPHHVRDVIKMGIKAMEKDIIPLHDQEHIAGEIRKALHEQKGYSVISLGDGEMVAMAHDLLLPVEELVKNPRFVYPDLLKNSPEGHYPLLRTGITIPNHNVRDLLTANVLKADTVGIPVARYPTYQTLFNQLAAHHNWPLKDMTLTTSAIGYRLNDTPIYHELLEGHKVLLIGNVMKQAEDYFKAQGYTQIVGSIPVPGFDSYTAVLEKTKDYDFDVALVAGGVASNIISVELADQRKIAIDIGRLIDEWLSGQKTIQKK</sequence>
<evidence type="ECO:0000313" key="3">
    <source>
        <dbReference type="Proteomes" id="UP000199225"/>
    </source>
</evidence>
<feature type="domain" description="GT-D fold-like" evidence="1">
    <location>
        <begin position="73"/>
        <end position="296"/>
    </location>
</feature>
<evidence type="ECO:0000259" key="1">
    <source>
        <dbReference type="Pfam" id="PF22882"/>
    </source>
</evidence>
<dbReference type="NCBIfam" id="NF040628">
    <property type="entry name" value="GT-D_rel"/>
    <property type="match status" value="1"/>
</dbReference>
<dbReference type="OrthoDB" id="2655332at2"/>
<name>A0A1G8UJ48_9BACI</name>
<accession>A0A1G8UJ48</accession>
<dbReference type="AlphaFoldDB" id="A0A1G8UJ48"/>
<dbReference type="STRING" id="86666.SAMN04490247_2267"/>
<dbReference type="InterPro" id="IPR049785">
    <property type="entry name" value="GT-D-like_firm"/>
</dbReference>
<dbReference type="Pfam" id="PF22882">
    <property type="entry name" value="GT-D-like"/>
    <property type="match status" value="1"/>
</dbReference>
<proteinExistence type="predicted"/>
<reference evidence="3" key="1">
    <citation type="submission" date="2016-10" db="EMBL/GenBank/DDBJ databases">
        <authorList>
            <person name="Varghese N."/>
            <person name="Submissions S."/>
        </authorList>
    </citation>
    <scope>NUCLEOTIDE SEQUENCE [LARGE SCALE GENOMIC DNA]</scope>
    <source>
        <strain evidence="3">DSM 4771</strain>
    </source>
</reference>
<dbReference type="InterPro" id="IPR055171">
    <property type="entry name" value="GT-D-like"/>
</dbReference>